<evidence type="ECO:0000313" key="8">
    <source>
        <dbReference type="Proteomes" id="UP001597145"/>
    </source>
</evidence>
<dbReference type="Proteomes" id="UP001597145">
    <property type="component" value="Unassembled WGS sequence"/>
</dbReference>
<gene>
    <name evidence="7" type="ORF">ACFSCY_30460</name>
</gene>
<evidence type="ECO:0000259" key="6">
    <source>
        <dbReference type="PROSITE" id="PS50977"/>
    </source>
</evidence>
<dbReference type="RefSeq" id="WP_343979222.1">
    <property type="nucleotide sequence ID" value="NZ_BAAAJG010000011.1"/>
</dbReference>
<accession>A0ABW4FTA2</accession>
<evidence type="ECO:0000256" key="5">
    <source>
        <dbReference type="PROSITE-ProRule" id="PRU00335"/>
    </source>
</evidence>
<reference evidence="8" key="1">
    <citation type="journal article" date="2019" name="Int. J. Syst. Evol. Microbiol.">
        <title>The Global Catalogue of Microorganisms (GCM) 10K type strain sequencing project: providing services to taxonomists for standard genome sequencing and annotation.</title>
        <authorList>
            <consortium name="The Broad Institute Genomics Platform"/>
            <consortium name="The Broad Institute Genome Sequencing Center for Infectious Disease"/>
            <person name="Wu L."/>
            <person name="Ma J."/>
        </authorList>
    </citation>
    <scope>NUCLEOTIDE SEQUENCE [LARGE SCALE GENOMIC DNA]</scope>
    <source>
        <strain evidence="8">JCM 12165</strain>
    </source>
</reference>
<keyword evidence="3 5" id="KW-0238">DNA-binding</keyword>
<protein>
    <submittedName>
        <fullName evidence="7">TetR/AcrR family transcriptional regulator</fullName>
    </submittedName>
</protein>
<evidence type="ECO:0000313" key="7">
    <source>
        <dbReference type="EMBL" id="MFD1533747.1"/>
    </source>
</evidence>
<dbReference type="InterPro" id="IPR050109">
    <property type="entry name" value="HTH-type_TetR-like_transc_reg"/>
</dbReference>
<comment type="caution">
    <text evidence="7">The sequence shown here is derived from an EMBL/GenBank/DDBJ whole genome shotgun (WGS) entry which is preliminary data.</text>
</comment>
<dbReference type="InterPro" id="IPR036271">
    <property type="entry name" value="Tet_transcr_reg_TetR-rel_C_sf"/>
</dbReference>
<dbReference type="InterPro" id="IPR039538">
    <property type="entry name" value="BetI_C"/>
</dbReference>
<evidence type="ECO:0000256" key="4">
    <source>
        <dbReference type="ARBA" id="ARBA00023163"/>
    </source>
</evidence>
<dbReference type="PROSITE" id="PS50977">
    <property type="entry name" value="HTH_TETR_2"/>
    <property type="match status" value="1"/>
</dbReference>
<dbReference type="Pfam" id="PF00440">
    <property type="entry name" value="TetR_N"/>
    <property type="match status" value="1"/>
</dbReference>
<dbReference type="SUPFAM" id="SSF46689">
    <property type="entry name" value="Homeodomain-like"/>
    <property type="match status" value="1"/>
</dbReference>
<dbReference type="Pfam" id="PF13977">
    <property type="entry name" value="TetR_C_6"/>
    <property type="match status" value="1"/>
</dbReference>
<keyword evidence="8" id="KW-1185">Reference proteome</keyword>
<dbReference type="PANTHER" id="PTHR30055:SF241">
    <property type="entry name" value="TRANSCRIPTIONAL REGULATORY PROTEIN"/>
    <property type="match status" value="1"/>
</dbReference>
<feature type="domain" description="HTH tetR-type" evidence="6">
    <location>
        <begin position="11"/>
        <end position="71"/>
    </location>
</feature>
<keyword evidence="4" id="KW-0804">Transcription</keyword>
<proteinExistence type="predicted"/>
<organism evidence="7 8">
    <name type="scientific">Pseudonocardia aurantiaca</name>
    <dbReference type="NCBI Taxonomy" id="75290"/>
    <lineage>
        <taxon>Bacteria</taxon>
        <taxon>Bacillati</taxon>
        <taxon>Actinomycetota</taxon>
        <taxon>Actinomycetes</taxon>
        <taxon>Pseudonocardiales</taxon>
        <taxon>Pseudonocardiaceae</taxon>
        <taxon>Pseudonocardia</taxon>
    </lineage>
</organism>
<dbReference type="EMBL" id="JBHUCP010000026">
    <property type="protein sequence ID" value="MFD1533747.1"/>
    <property type="molecule type" value="Genomic_DNA"/>
</dbReference>
<dbReference type="SUPFAM" id="SSF48498">
    <property type="entry name" value="Tetracyclin repressor-like, C-terminal domain"/>
    <property type="match status" value="1"/>
</dbReference>
<keyword evidence="2" id="KW-0805">Transcription regulation</keyword>
<dbReference type="Gene3D" id="1.10.357.10">
    <property type="entry name" value="Tetracycline Repressor, domain 2"/>
    <property type="match status" value="1"/>
</dbReference>
<feature type="DNA-binding region" description="H-T-H motif" evidence="5">
    <location>
        <begin position="34"/>
        <end position="53"/>
    </location>
</feature>
<dbReference type="InterPro" id="IPR009057">
    <property type="entry name" value="Homeodomain-like_sf"/>
</dbReference>
<evidence type="ECO:0000256" key="2">
    <source>
        <dbReference type="ARBA" id="ARBA00023015"/>
    </source>
</evidence>
<evidence type="ECO:0000256" key="1">
    <source>
        <dbReference type="ARBA" id="ARBA00022491"/>
    </source>
</evidence>
<sequence>MVRLTREQSRQRTRERLLAAAADLFTERGVTGTSVEQVAERAGFTRGAFYGNFADRDGLVTELLRLRTERELAEVRALAAGSYGQTRDALAAWHRDRAEHAGDWLRLRTELWLHALRNPAILPAVAERERFARGALADAIARELAERGVRPPADPAFLGLVVHALEDGLLIQRLLCPEGTREEVVVDATDLLLRAFTALAREEDMQ</sequence>
<evidence type="ECO:0000256" key="3">
    <source>
        <dbReference type="ARBA" id="ARBA00023125"/>
    </source>
</evidence>
<dbReference type="PRINTS" id="PR00455">
    <property type="entry name" value="HTHTETR"/>
</dbReference>
<name>A0ABW4FTA2_9PSEU</name>
<keyword evidence="1" id="KW-0678">Repressor</keyword>
<dbReference type="PANTHER" id="PTHR30055">
    <property type="entry name" value="HTH-TYPE TRANSCRIPTIONAL REGULATOR RUTR"/>
    <property type="match status" value="1"/>
</dbReference>
<dbReference type="InterPro" id="IPR001647">
    <property type="entry name" value="HTH_TetR"/>
</dbReference>